<dbReference type="PANTHER" id="PTHR33490">
    <property type="entry name" value="BLR5614 PROTEIN-RELATED"/>
    <property type="match status" value="1"/>
</dbReference>
<sequence>MSFLTKKSLLCAALGSLILLFLIAGERIHRPGHEKEDVSTGVSEQRARTIHLAYVLSLRNISNEVISHGELHVLSPLSATSFQSRVGLRADHPYEMRSDPPAENVMVFRWEEIPPFATRIFRIRTAVELREEPLEFMGTDLDSYLAPEPFMESDHEEIRALAASLESVSSLQTIENFFSWVSEHIVYTGYAGKTGGALFALEQRRGDCTEFASLFVALCRAIGIPSRMMGGFMVSDSQALDLGNYHNWAEFFYEGQWRVADPQQKRFMEREDNYIAFHVSRPSEIQERSLVLQLEGTGLRVGLNR</sequence>
<protein>
    <submittedName>
        <fullName evidence="2">Transglutaminase domain-containing protein</fullName>
    </submittedName>
</protein>
<dbReference type="RefSeq" id="WP_265425824.1">
    <property type="nucleotide sequence ID" value="NZ_JAPFPW010000018.1"/>
</dbReference>
<dbReference type="InterPro" id="IPR038765">
    <property type="entry name" value="Papain-like_cys_pep_sf"/>
</dbReference>
<feature type="domain" description="Transglutaminase-like" evidence="1">
    <location>
        <begin position="200"/>
        <end position="264"/>
    </location>
</feature>
<organism evidence="2 3">
    <name type="scientific">Desulfobotulus pelophilus</name>
    <dbReference type="NCBI Taxonomy" id="2823377"/>
    <lineage>
        <taxon>Bacteria</taxon>
        <taxon>Pseudomonadati</taxon>
        <taxon>Thermodesulfobacteriota</taxon>
        <taxon>Desulfobacteria</taxon>
        <taxon>Desulfobacterales</taxon>
        <taxon>Desulfobacteraceae</taxon>
        <taxon>Desulfobotulus</taxon>
    </lineage>
</organism>
<dbReference type="Pfam" id="PF01841">
    <property type="entry name" value="Transglut_core"/>
    <property type="match status" value="1"/>
</dbReference>
<evidence type="ECO:0000259" key="1">
    <source>
        <dbReference type="SMART" id="SM00460"/>
    </source>
</evidence>
<dbReference type="PANTHER" id="PTHR33490:SF6">
    <property type="entry name" value="SLL1049 PROTEIN"/>
    <property type="match status" value="1"/>
</dbReference>
<dbReference type="EMBL" id="JAPFPW010000018">
    <property type="protein sequence ID" value="MCW7754910.1"/>
    <property type="molecule type" value="Genomic_DNA"/>
</dbReference>
<dbReference type="InterPro" id="IPR002931">
    <property type="entry name" value="Transglutaminase-like"/>
</dbReference>
<reference evidence="2 3" key="1">
    <citation type="submission" date="2022-11" db="EMBL/GenBank/DDBJ databases">
        <title>Desulfobotulus tamanensis H1 sp. nov. - anaerobic, alkaliphilic, sulphate reducing bacterium isolated from terrestrial mud volcano.</title>
        <authorList>
            <person name="Frolova A."/>
            <person name="Merkel A.Y."/>
            <person name="Slobodkin A.I."/>
        </authorList>
    </citation>
    <scope>NUCLEOTIDE SEQUENCE [LARGE SCALE GENOMIC DNA]</scope>
    <source>
        <strain evidence="2 3">H1</strain>
    </source>
</reference>
<dbReference type="Proteomes" id="UP001209681">
    <property type="component" value="Unassembled WGS sequence"/>
</dbReference>
<proteinExistence type="predicted"/>
<name>A0ABT3NBR4_9BACT</name>
<keyword evidence="3" id="KW-1185">Reference proteome</keyword>
<evidence type="ECO:0000313" key="2">
    <source>
        <dbReference type="EMBL" id="MCW7754910.1"/>
    </source>
</evidence>
<dbReference type="Gene3D" id="3.10.620.30">
    <property type="match status" value="1"/>
</dbReference>
<dbReference type="SUPFAM" id="SSF54001">
    <property type="entry name" value="Cysteine proteinases"/>
    <property type="match status" value="1"/>
</dbReference>
<accession>A0ABT3NBR4</accession>
<gene>
    <name evidence="2" type="ORF">OOT00_13035</name>
</gene>
<comment type="caution">
    <text evidence="2">The sequence shown here is derived from an EMBL/GenBank/DDBJ whole genome shotgun (WGS) entry which is preliminary data.</text>
</comment>
<evidence type="ECO:0000313" key="3">
    <source>
        <dbReference type="Proteomes" id="UP001209681"/>
    </source>
</evidence>
<dbReference type="SMART" id="SM00460">
    <property type="entry name" value="TGc"/>
    <property type="match status" value="1"/>
</dbReference>